<keyword evidence="3" id="KW-1185">Reference proteome</keyword>
<dbReference type="KEGG" id="jsv:CNX70_04405"/>
<accession>A0A290WRJ1</accession>
<protein>
    <submittedName>
        <fullName evidence="2">Uncharacterized protein</fullName>
    </submittedName>
</protein>
<feature type="compositionally biased region" description="Polar residues" evidence="1">
    <location>
        <begin position="261"/>
        <end position="273"/>
    </location>
</feature>
<proteinExistence type="predicted"/>
<name>A0A290WRJ1_9BURK</name>
<dbReference type="AlphaFoldDB" id="A0A290WRJ1"/>
<evidence type="ECO:0000313" key="3">
    <source>
        <dbReference type="Proteomes" id="UP000218437"/>
    </source>
</evidence>
<dbReference type="Proteomes" id="UP000218437">
    <property type="component" value="Chromosome"/>
</dbReference>
<evidence type="ECO:0000313" key="2">
    <source>
        <dbReference type="EMBL" id="ATD59519.1"/>
    </source>
</evidence>
<organism evidence="2 3">
    <name type="scientific">Janthinobacterium svalbardensis</name>
    <dbReference type="NCBI Taxonomy" id="368607"/>
    <lineage>
        <taxon>Bacteria</taxon>
        <taxon>Pseudomonadati</taxon>
        <taxon>Pseudomonadota</taxon>
        <taxon>Betaproteobacteria</taxon>
        <taxon>Burkholderiales</taxon>
        <taxon>Oxalobacteraceae</taxon>
        <taxon>Janthinobacterium</taxon>
    </lineage>
</organism>
<gene>
    <name evidence="2" type="ORF">CNX70_04405</name>
</gene>
<dbReference type="EMBL" id="CP023422">
    <property type="protein sequence ID" value="ATD59519.1"/>
    <property type="molecule type" value="Genomic_DNA"/>
</dbReference>
<sequence length="282" mass="32062">MLAIFCLAVLAWYASPRKKPPTELHMMVNGNKLLIPANYIPSYMQGLYEQAGNRQGLLLQARWTGGKLLPYIAPHDNTPIWISHQDEVSILVQHFEVNTLAEKYQLAQRFSSIWMPNRKQMASRHGLLRYEHNDLPQRLREDVITVFYEKDLYLYPSRERIETQIVCDPDFFPDPGTERANALKKRGKLLINPRCSHDIFLHGLRNSHIDIGYFRSHLHEWQAIEQAVVALLDSLNQEPQKALSLARQRDAIGPGQAVPSGASTSDEQTSAGPLSSDAGEVR</sequence>
<reference evidence="2 3" key="1">
    <citation type="submission" date="2017-09" db="EMBL/GenBank/DDBJ databases">
        <title>Complete genome sequence of Janthinobacterium svalbardensis PAMC 27463.</title>
        <authorList>
            <person name="Cho Y.-J."/>
            <person name="Cho A."/>
            <person name="Kim O.-S."/>
            <person name="Lee J.-I."/>
        </authorList>
    </citation>
    <scope>NUCLEOTIDE SEQUENCE [LARGE SCALE GENOMIC DNA]</scope>
    <source>
        <strain evidence="2 3">PAMC 27463</strain>
    </source>
</reference>
<feature type="region of interest" description="Disordered" evidence="1">
    <location>
        <begin position="245"/>
        <end position="282"/>
    </location>
</feature>
<evidence type="ECO:0000256" key="1">
    <source>
        <dbReference type="SAM" id="MobiDB-lite"/>
    </source>
</evidence>